<comment type="caution">
    <text evidence="6">The sequence shown here is derived from an EMBL/GenBank/DDBJ whole genome shotgun (WGS) entry which is preliminary data.</text>
</comment>
<keyword evidence="7" id="KW-1185">Reference proteome</keyword>
<dbReference type="InterPro" id="IPR004294">
    <property type="entry name" value="Carotenoid_Oase"/>
</dbReference>
<evidence type="ECO:0000256" key="1">
    <source>
        <dbReference type="ARBA" id="ARBA00001954"/>
    </source>
</evidence>
<evidence type="ECO:0000313" key="7">
    <source>
        <dbReference type="Proteomes" id="UP001498421"/>
    </source>
</evidence>
<gene>
    <name evidence="6" type="primary">RCO1_2</name>
    <name evidence="6" type="ORF">QQZ08_011684</name>
</gene>
<keyword evidence="5" id="KW-0408">Iron</keyword>
<evidence type="ECO:0000313" key="6">
    <source>
        <dbReference type="EMBL" id="KAK7417304.1"/>
    </source>
</evidence>
<reference evidence="6 7" key="1">
    <citation type="journal article" date="2025" name="Microbiol. Resour. Announc.">
        <title>Draft genome sequences for Neonectria magnoliae and Neonectria punicea, canker pathogens of Liriodendron tulipifera and Acer saccharum in West Virginia.</title>
        <authorList>
            <person name="Petronek H.M."/>
            <person name="Kasson M.T."/>
            <person name="Metheny A.M."/>
            <person name="Stauder C.M."/>
            <person name="Lovett B."/>
            <person name="Lynch S.C."/>
            <person name="Garnas J.R."/>
            <person name="Kasson L.R."/>
            <person name="Stajich J.E."/>
        </authorList>
    </citation>
    <scope>NUCLEOTIDE SEQUENCE [LARGE SCALE GENOMIC DNA]</scope>
    <source>
        <strain evidence="6 7">NRRL 64651</strain>
    </source>
</reference>
<evidence type="ECO:0000256" key="4">
    <source>
        <dbReference type="ARBA" id="ARBA00023002"/>
    </source>
</evidence>
<name>A0ABR1H8T2_9HYPO</name>
<keyword evidence="4" id="KW-0560">Oxidoreductase</keyword>
<accession>A0ABR1H8T2</accession>
<evidence type="ECO:0000256" key="5">
    <source>
        <dbReference type="ARBA" id="ARBA00023004"/>
    </source>
</evidence>
<evidence type="ECO:0000256" key="2">
    <source>
        <dbReference type="ARBA" id="ARBA00006787"/>
    </source>
</evidence>
<comment type="similarity">
    <text evidence="2">Belongs to the carotenoid oxygenase family.</text>
</comment>
<keyword evidence="3" id="KW-0479">Metal-binding</keyword>
<comment type="cofactor">
    <cofactor evidence="1">
        <name>Fe(2+)</name>
        <dbReference type="ChEBI" id="CHEBI:29033"/>
    </cofactor>
</comment>
<dbReference type="EMBL" id="JAZAVK010000189">
    <property type="protein sequence ID" value="KAK7417304.1"/>
    <property type="molecule type" value="Genomic_DNA"/>
</dbReference>
<evidence type="ECO:0000256" key="3">
    <source>
        <dbReference type="ARBA" id="ARBA00022723"/>
    </source>
</evidence>
<proteinExistence type="inferred from homology"/>
<dbReference type="Proteomes" id="UP001498421">
    <property type="component" value="Unassembled WGS sequence"/>
</dbReference>
<dbReference type="Pfam" id="PF03055">
    <property type="entry name" value="RPE65"/>
    <property type="match status" value="1"/>
</dbReference>
<organism evidence="6 7">
    <name type="scientific">Neonectria magnoliae</name>
    <dbReference type="NCBI Taxonomy" id="2732573"/>
    <lineage>
        <taxon>Eukaryota</taxon>
        <taxon>Fungi</taxon>
        <taxon>Dikarya</taxon>
        <taxon>Ascomycota</taxon>
        <taxon>Pezizomycotina</taxon>
        <taxon>Sordariomycetes</taxon>
        <taxon>Hypocreomycetidae</taxon>
        <taxon>Hypocreales</taxon>
        <taxon>Nectriaceae</taxon>
        <taxon>Neonectria</taxon>
    </lineage>
</organism>
<sequence length="153" mass="17263">MSTLDVTDTKPDDFFGLPSPWPSTLTPFNNDVAGRFETEIFDLAVFGKVPKELDGAFYRIMVDPLYPLREGNLPIEGDGNICAFRIRNGRVDMKTRDVDTQRLLLERQANKRLFGLYRNPFSHHPCVRAAVDSTANTNLVFWAGKLLALKESA</sequence>
<protein>
    <submittedName>
        <fullName evidence="6">Transcriptional regulatory protein rco1</fullName>
    </submittedName>
</protein>
<dbReference type="PANTHER" id="PTHR10543">
    <property type="entry name" value="BETA-CAROTENE DIOXYGENASE"/>
    <property type="match status" value="1"/>
</dbReference>
<dbReference type="PANTHER" id="PTHR10543:SF89">
    <property type="entry name" value="CAROTENOID 9,10(9',10')-CLEAVAGE DIOXYGENASE 1"/>
    <property type="match status" value="1"/>
</dbReference>